<evidence type="ECO:0000256" key="20">
    <source>
        <dbReference type="ARBA" id="ARBA00049035"/>
    </source>
</evidence>
<dbReference type="Gene3D" id="3.40.1190.10">
    <property type="entry name" value="Mur-like, catalytic domain"/>
    <property type="match status" value="1"/>
</dbReference>
<dbReference type="Pfam" id="PF02875">
    <property type="entry name" value="Mur_ligase_C"/>
    <property type="match status" value="1"/>
</dbReference>
<sequence>MTYQESIDWLFSTQQFGIKLGLDQPRRLLRETLGFPKAGVKVIHVAGTNGKGSTCAIIDALARSCGTKSGLFTSPHLIDYRERIKVGGADIPEDTTALYLTQLREHVAEWEHHPTFFELTLAVAMRYFREQNCELIVLETGMGGRLDATTAVPADVAVITPVAMDHSQWLGDTIDKVALEKAGIIVPKKPVISSRQDPAAWQVIEQEANELRSPIEFITDPLQGYSINLAGPHQQENAALALAAADKVGLPLNSDIVRQALASVTWAGRFEFIANSNIILDAAHNPHAAEALIETWNQKFPGQKTHIIFGAVEGKSTDKVLAILAPIAQHLHLTTINSPRSLTGEQLIESLPEGAPAYTLHNHLDQALAAVQDSDTPTLITGSLFLIGQVKAKLSAQSAPKASSQ</sequence>
<proteinExistence type="inferred from homology"/>
<evidence type="ECO:0000256" key="15">
    <source>
        <dbReference type="ARBA" id="ARBA00030048"/>
    </source>
</evidence>
<reference evidence="24" key="1">
    <citation type="submission" date="2024-07" db="EMBL/GenBank/DDBJ databases">
        <title>Complete genome sequence of Verrucomicrobiaceae bacterium NT6N.</title>
        <authorList>
            <person name="Huang C."/>
            <person name="Takami H."/>
            <person name="Hamasaki K."/>
        </authorList>
    </citation>
    <scope>NUCLEOTIDE SEQUENCE</scope>
    <source>
        <strain evidence="24">NT6N</strain>
    </source>
</reference>
<evidence type="ECO:0000256" key="18">
    <source>
        <dbReference type="ARBA" id="ARBA00047493"/>
    </source>
</evidence>
<dbReference type="PANTHER" id="PTHR11136:SF0">
    <property type="entry name" value="DIHYDROFOLATE SYNTHETASE-RELATED"/>
    <property type="match status" value="1"/>
</dbReference>
<evidence type="ECO:0000256" key="9">
    <source>
        <dbReference type="ARBA" id="ARBA00022598"/>
    </source>
</evidence>
<dbReference type="EC" id="6.3.2.12" evidence="6"/>
<dbReference type="KEGG" id="osu:NT6N_09730"/>
<dbReference type="GO" id="GO:0008841">
    <property type="term" value="F:dihydrofolate synthase activity"/>
    <property type="evidence" value="ECO:0007669"/>
    <property type="project" value="UniProtKB-EC"/>
</dbReference>
<name>A0AAT9FIU1_9BACT</name>
<gene>
    <name evidence="24" type="primary">folC</name>
    <name evidence="24" type="ORF">NT6N_09730</name>
</gene>
<keyword evidence="12" id="KW-0067">ATP-binding</keyword>
<dbReference type="GO" id="GO:0004326">
    <property type="term" value="F:tetrahydrofolylpolyglutamate synthase activity"/>
    <property type="evidence" value="ECO:0007669"/>
    <property type="project" value="UniProtKB-EC"/>
</dbReference>
<keyword evidence="10" id="KW-0479">Metal-binding</keyword>
<evidence type="ECO:0000256" key="6">
    <source>
        <dbReference type="ARBA" id="ARBA00013023"/>
    </source>
</evidence>
<dbReference type="GO" id="GO:0005524">
    <property type="term" value="F:ATP binding"/>
    <property type="evidence" value="ECO:0007669"/>
    <property type="project" value="UniProtKB-KW"/>
</dbReference>
<evidence type="ECO:0000256" key="19">
    <source>
        <dbReference type="ARBA" id="ARBA00047808"/>
    </source>
</evidence>
<evidence type="ECO:0000256" key="8">
    <source>
        <dbReference type="ARBA" id="ARBA00019357"/>
    </source>
</evidence>
<dbReference type="GO" id="GO:0005737">
    <property type="term" value="C:cytoplasm"/>
    <property type="evidence" value="ECO:0007669"/>
    <property type="project" value="TreeGrafter"/>
</dbReference>
<dbReference type="PANTHER" id="PTHR11136">
    <property type="entry name" value="FOLYLPOLYGLUTAMATE SYNTHASE-RELATED"/>
    <property type="match status" value="1"/>
</dbReference>
<evidence type="ECO:0000256" key="17">
    <source>
        <dbReference type="ARBA" id="ARBA00032510"/>
    </source>
</evidence>
<evidence type="ECO:0000256" key="14">
    <source>
        <dbReference type="ARBA" id="ARBA00022909"/>
    </source>
</evidence>
<comment type="pathway">
    <text evidence="3">Cofactor biosynthesis; tetrahydrofolate biosynthesis; 7,8-dihydrofolate from 2-amino-4-hydroxy-6-hydroxymethyl-7,8-dihydropteridine diphosphate and 4-aminobenzoate: step 2/2.</text>
</comment>
<comment type="catalytic activity">
    <reaction evidence="18">
        <text>(6S)-5,6,7,8-tetrahydrofolyl-(gamma-L-Glu)(n) + L-glutamate + ATP = (6S)-5,6,7,8-tetrahydrofolyl-(gamma-L-Glu)(n+1) + ADP + phosphate + H(+)</text>
        <dbReference type="Rhea" id="RHEA:10580"/>
        <dbReference type="Rhea" id="RHEA-COMP:14738"/>
        <dbReference type="Rhea" id="RHEA-COMP:14740"/>
        <dbReference type="ChEBI" id="CHEBI:15378"/>
        <dbReference type="ChEBI" id="CHEBI:29985"/>
        <dbReference type="ChEBI" id="CHEBI:30616"/>
        <dbReference type="ChEBI" id="CHEBI:43474"/>
        <dbReference type="ChEBI" id="CHEBI:141005"/>
        <dbReference type="ChEBI" id="CHEBI:456216"/>
        <dbReference type="EC" id="6.3.2.17"/>
    </reaction>
</comment>
<organism evidence="24">
    <name type="scientific">Oceaniferula spumae</name>
    <dbReference type="NCBI Taxonomy" id="2979115"/>
    <lineage>
        <taxon>Bacteria</taxon>
        <taxon>Pseudomonadati</taxon>
        <taxon>Verrucomicrobiota</taxon>
        <taxon>Verrucomicrobiia</taxon>
        <taxon>Verrucomicrobiales</taxon>
        <taxon>Verrucomicrobiaceae</taxon>
        <taxon>Oceaniferula</taxon>
    </lineage>
</organism>
<comment type="catalytic activity">
    <reaction evidence="20">
        <text>(6R)-5,10-methylenetetrahydrofolyl-(gamma-L-Glu)(n) + L-glutamate + ATP = (6R)-5,10-methylenetetrahydrofolyl-(gamma-L-Glu)(n+1) + ADP + phosphate + H(+)</text>
        <dbReference type="Rhea" id="RHEA:51912"/>
        <dbReference type="Rhea" id="RHEA-COMP:13257"/>
        <dbReference type="Rhea" id="RHEA-COMP:13258"/>
        <dbReference type="ChEBI" id="CHEBI:15378"/>
        <dbReference type="ChEBI" id="CHEBI:29985"/>
        <dbReference type="ChEBI" id="CHEBI:30616"/>
        <dbReference type="ChEBI" id="CHEBI:43474"/>
        <dbReference type="ChEBI" id="CHEBI:136572"/>
        <dbReference type="ChEBI" id="CHEBI:456216"/>
        <dbReference type="EC" id="6.3.2.17"/>
    </reaction>
</comment>
<protein>
    <recommendedName>
        <fullName evidence="8">Dihydrofolate synthase/folylpolyglutamate synthase</fullName>
        <ecNumber evidence="6">6.3.2.12</ecNumber>
        <ecNumber evidence="7">6.3.2.17</ecNumber>
    </recommendedName>
    <alternativeName>
        <fullName evidence="17">Folylpoly-gamma-glutamate synthetase-dihydrofolate synthetase</fullName>
    </alternativeName>
    <alternativeName>
        <fullName evidence="15">Folylpolyglutamate synthetase</fullName>
    </alternativeName>
    <alternativeName>
        <fullName evidence="16">Tetrahydrofolylpolyglutamate synthase</fullName>
    </alternativeName>
</protein>
<evidence type="ECO:0000256" key="21">
    <source>
        <dbReference type="ARBA" id="ARBA00049161"/>
    </source>
</evidence>
<dbReference type="GO" id="GO:0046872">
    <property type="term" value="F:metal ion binding"/>
    <property type="evidence" value="ECO:0007669"/>
    <property type="project" value="UniProtKB-KW"/>
</dbReference>
<dbReference type="SUPFAM" id="SSF53244">
    <property type="entry name" value="MurD-like peptide ligases, peptide-binding domain"/>
    <property type="match status" value="1"/>
</dbReference>
<keyword evidence="13" id="KW-0460">Magnesium</keyword>
<dbReference type="NCBIfam" id="TIGR01499">
    <property type="entry name" value="folC"/>
    <property type="match status" value="1"/>
</dbReference>
<keyword evidence="14" id="KW-0289">Folate biosynthesis</keyword>
<evidence type="ECO:0000256" key="3">
    <source>
        <dbReference type="ARBA" id="ARBA00004799"/>
    </source>
</evidence>
<comment type="similarity">
    <text evidence="5">Belongs to the folylpolyglutamate synthase family.</text>
</comment>
<dbReference type="InterPro" id="IPR001645">
    <property type="entry name" value="Folylpolyglutamate_synth"/>
</dbReference>
<evidence type="ECO:0000256" key="7">
    <source>
        <dbReference type="ARBA" id="ARBA00013025"/>
    </source>
</evidence>
<dbReference type="InterPro" id="IPR036615">
    <property type="entry name" value="Mur_ligase_C_dom_sf"/>
</dbReference>
<evidence type="ECO:0000256" key="4">
    <source>
        <dbReference type="ARBA" id="ARBA00005150"/>
    </source>
</evidence>
<evidence type="ECO:0000313" key="24">
    <source>
        <dbReference type="EMBL" id="BDS05933.1"/>
    </source>
</evidence>
<dbReference type="InterPro" id="IPR013221">
    <property type="entry name" value="Mur_ligase_cen"/>
</dbReference>
<evidence type="ECO:0000256" key="10">
    <source>
        <dbReference type="ARBA" id="ARBA00022723"/>
    </source>
</evidence>
<comment type="pathway">
    <text evidence="4">Cofactor biosynthesis; tetrahydrofolylpolyglutamate biosynthesis.</text>
</comment>
<dbReference type="Pfam" id="PF08245">
    <property type="entry name" value="Mur_ligase_M"/>
    <property type="match status" value="1"/>
</dbReference>
<keyword evidence="11" id="KW-0547">Nucleotide-binding</keyword>
<comment type="cofactor">
    <cofactor evidence="1">
        <name>Mg(2+)</name>
        <dbReference type="ChEBI" id="CHEBI:18420"/>
    </cofactor>
</comment>
<feature type="domain" description="Mur ligase C-terminal" evidence="22">
    <location>
        <begin position="268"/>
        <end position="374"/>
    </location>
</feature>
<evidence type="ECO:0000259" key="23">
    <source>
        <dbReference type="Pfam" id="PF08245"/>
    </source>
</evidence>
<evidence type="ECO:0000256" key="11">
    <source>
        <dbReference type="ARBA" id="ARBA00022741"/>
    </source>
</evidence>
<evidence type="ECO:0000256" key="2">
    <source>
        <dbReference type="ARBA" id="ARBA00002714"/>
    </source>
</evidence>
<dbReference type="InterPro" id="IPR004101">
    <property type="entry name" value="Mur_ligase_C"/>
</dbReference>
<dbReference type="EMBL" id="AP026866">
    <property type="protein sequence ID" value="BDS05933.1"/>
    <property type="molecule type" value="Genomic_DNA"/>
</dbReference>
<dbReference type="EC" id="6.3.2.17" evidence="7"/>
<comment type="function">
    <text evidence="2">Functions in two distinct reactions of the de novo folate biosynthetic pathway. Catalyzes the addition of a glutamate residue to dihydropteroate (7,8-dihydropteroate or H2Pte) to form dihydrofolate (7,8-dihydrofolate monoglutamate or H2Pte-Glu). Also catalyzes successive additions of L-glutamate to tetrahydrofolate or 10-formyltetrahydrofolate or 5,10-methylenetetrahydrofolate, leading to folylpolyglutamate derivatives.</text>
</comment>
<comment type="catalytic activity">
    <reaction evidence="21">
        <text>7,8-dihydropteroate + L-glutamate + ATP = 7,8-dihydrofolate + ADP + phosphate + H(+)</text>
        <dbReference type="Rhea" id="RHEA:23584"/>
        <dbReference type="ChEBI" id="CHEBI:15378"/>
        <dbReference type="ChEBI" id="CHEBI:17839"/>
        <dbReference type="ChEBI" id="CHEBI:29985"/>
        <dbReference type="ChEBI" id="CHEBI:30616"/>
        <dbReference type="ChEBI" id="CHEBI:43474"/>
        <dbReference type="ChEBI" id="CHEBI:57451"/>
        <dbReference type="ChEBI" id="CHEBI:456216"/>
        <dbReference type="EC" id="6.3.2.12"/>
    </reaction>
</comment>
<comment type="catalytic activity">
    <reaction evidence="19">
        <text>10-formyltetrahydrofolyl-(gamma-L-Glu)(n) + L-glutamate + ATP = 10-formyltetrahydrofolyl-(gamma-L-Glu)(n+1) + ADP + phosphate + H(+)</text>
        <dbReference type="Rhea" id="RHEA:51904"/>
        <dbReference type="Rhea" id="RHEA-COMP:13088"/>
        <dbReference type="Rhea" id="RHEA-COMP:14300"/>
        <dbReference type="ChEBI" id="CHEBI:15378"/>
        <dbReference type="ChEBI" id="CHEBI:29985"/>
        <dbReference type="ChEBI" id="CHEBI:30616"/>
        <dbReference type="ChEBI" id="CHEBI:43474"/>
        <dbReference type="ChEBI" id="CHEBI:134413"/>
        <dbReference type="ChEBI" id="CHEBI:456216"/>
        <dbReference type="EC" id="6.3.2.17"/>
    </reaction>
</comment>
<evidence type="ECO:0000256" key="5">
    <source>
        <dbReference type="ARBA" id="ARBA00008276"/>
    </source>
</evidence>
<evidence type="ECO:0000259" key="22">
    <source>
        <dbReference type="Pfam" id="PF02875"/>
    </source>
</evidence>
<dbReference type="SUPFAM" id="SSF53623">
    <property type="entry name" value="MurD-like peptide ligases, catalytic domain"/>
    <property type="match status" value="1"/>
</dbReference>
<dbReference type="InterPro" id="IPR036565">
    <property type="entry name" value="Mur-like_cat_sf"/>
</dbReference>
<dbReference type="PIRSF" id="PIRSF001563">
    <property type="entry name" value="Folylpolyglu_synth"/>
    <property type="match status" value="1"/>
</dbReference>
<keyword evidence="9" id="KW-0436">Ligase</keyword>
<dbReference type="FunFam" id="3.40.1190.10:FF:000011">
    <property type="entry name" value="Folylpolyglutamate synthase/dihydrofolate synthase"/>
    <property type="match status" value="1"/>
</dbReference>
<evidence type="ECO:0000256" key="1">
    <source>
        <dbReference type="ARBA" id="ARBA00001946"/>
    </source>
</evidence>
<dbReference type="Gene3D" id="3.90.190.20">
    <property type="entry name" value="Mur ligase, C-terminal domain"/>
    <property type="match status" value="1"/>
</dbReference>
<feature type="domain" description="Mur ligase central" evidence="23">
    <location>
        <begin position="45"/>
        <end position="206"/>
    </location>
</feature>
<evidence type="ECO:0000256" key="13">
    <source>
        <dbReference type="ARBA" id="ARBA00022842"/>
    </source>
</evidence>
<dbReference type="GO" id="GO:0046656">
    <property type="term" value="P:folic acid biosynthetic process"/>
    <property type="evidence" value="ECO:0007669"/>
    <property type="project" value="UniProtKB-KW"/>
</dbReference>
<accession>A0AAT9FIU1</accession>
<evidence type="ECO:0000256" key="12">
    <source>
        <dbReference type="ARBA" id="ARBA00022840"/>
    </source>
</evidence>
<dbReference type="AlphaFoldDB" id="A0AAT9FIU1"/>
<evidence type="ECO:0000256" key="16">
    <source>
        <dbReference type="ARBA" id="ARBA00030592"/>
    </source>
</evidence>